<name>A0A180H3W2_PUCT1</name>
<dbReference type="EMBL" id="ADAS02000003">
    <property type="protein sequence ID" value="OAV99338.1"/>
    <property type="molecule type" value="Genomic_DNA"/>
</dbReference>
<reference evidence="2" key="2">
    <citation type="submission" date="2016-05" db="EMBL/GenBank/DDBJ databases">
        <title>Comparative analysis highlights variable genome content of wheat rusts and divergence of the mating loci.</title>
        <authorList>
            <person name="Cuomo C.A."/>
            <person name="Bakkeren G."/>
            <person name="Szabo L."/>
            <person name="Khalil H."/>
            <person name="Joly D."/>
            <person name="Goldberg J."/>
            <person name="Young S."/>
            <person name="Zeng Q."/>
            <person name="Fellers J."/>
        </authorList>
    </citation>
    <scope>NUCLEOTIDE SEQUENCE [LARGE SCALE GENOMIC DNA]</scope>
    <source>
        <strain evidence="2">1-1 BBBD Race 1</strain>
    </source>
</reference>
<sequence>MQSFLVIPVGTLILLQAIIGSPTPINTYATPENHHCGCIKHNDPHCC</sequence>
<reference evidence="3 4" key="3">
    <citation type="journal article" date="2017" name="G3 (Bethesda)">
        <title>Comparative analysis highlights variable genome content of wheat rusts and divergence of the mating loci.</title>
        <authorList>
            <person name="Cuomo C.A."/>
            <person name="Bakkeren G."/>
            <person name="Khalil H.B."/>
            <person name="Panwar V."/>
            <person name="Joly D."/>
            <person name="Linning R."/>
            <person name="Sakthikumar S."/>
            <person name="Song X."/>
            <person name="Adiconis X."/>
            <person name="Fan L."/>
            <person name="Goldberg J.M."/>
            <person name="Levin J.Z."/>
            <person name="Young S."/>
            <person name="Zeng Q."/>
            <person name="Anikster Y."/>
            <person name="Bruce M."/>
            <person name="Wang M."/>
            <person name="Yin C."/>
            <person name="McCallum B."/>
            <person name="Szabo L.J."/>
            <person name="Hulbert S."/>
            <person name="Chen X."/>
            <person name="Fellers J.P."/>
        </authorList>
    </citation>
    <scope>NUCLEOTIDE SEQUENCE</scope>
    <source>
        <strain evidence="4">Isolate 1-1 / race 1 (BBBD)</strain>
        <strain evidence="3">isolate 1-1 / race 1 (BBBD)</strain>
    </source>
</reference>
<accession>A0A180H3W2</accession>
<evidence type="ECO:0000313" key="2">
    <source>
        <dbReference type="EMBL" id="OAV99338.1"/>
    </source>
</evidence>
<feature type="chain" id="PRO_5008110604" evidence="1">
    <location>
        <begin position="21"/>
        <end position="47"/>
    </location>
</feature>
<organism evidence="2">
    <name type="scientific">Puccinia triticina (isolate 1-1 / race 1 (BBBD))</name>
    <name type="common">Brown leaf rust fungus</name>
    <dbReference type="NCBI Taxonomy" id="630390"/>
    <lineage>
        <taxon>Eukaryota</taxon>
        <taxon>Fungi</taxon>
        <taxon>Dikarya</taxon>
        <taxon>Basidiomycota</taxon>
        <taxon>Pucciniomycotina</taxon>
        <taxon>Pucciniomycetes</taxon>
        <taxon>Pucciniales</taxon>
        <taxon>Pucciniaceae</taxon>
        <taxon>Puccinia</taxon>
    </lineage>
</organism>
<dbReference type="VEuPathDB" id="FungiDB:PTTG_25355"/>
<protein>
    <submittedName>
        <fullName evidence="2 3">Uncharacterized protein</fullName>
    </submittedName>
</protein>
<evidence type="ECO:0000313" key="3">
    <source>
        <dbReference type="EnsemblFungi" id="PTTG_25355-t43_1-p1"/>
    </source>
</evidence>
<reference evidence="3" key="4">
    <citation type="submission" date="2025-05" db="UniProtKB">
        <authorList>
            <consortium name="EnsemblFungi"/>
        </authorList>
    </citation>
    <scope>IDENTIFICATION</scope>
    <source>
        <strain evidence="3">isolate 1-1 / race 1 (BBBD)</strain>
    </source>
</reference>
<reference evidence="2" key="1">
    <citation type="submission" date="2009-11" db="EMBL/GenBank/DDBJ databases">
        <authorList>
            <consortium name="The Broad Institute Genome Sequencing Platform"/>
            <person name="Ward D."/>
            <person name="Feldgarden M."/>
            <person name="Earl A."/>
            <person name="Young S.K."/>
            <person name="Zeng Q."/>
            <person name="Koehrsen M."/>
            <person name="Alvarado L."/>
            <person name="Berlin A."/>
            <person name="Bochicchio J."/>
            <person name="Borenstein D."/>
            <person name="Chapman S.B."/>
            <person name="Chen Z."/>
            <person name="Engels R."/>
            <person name="Freedman E."/>
            <person name="Gellesch M."/>
            <person name="Goldberg J."/>
            <person name="Griggs A."/>
            <person name="Gujja S."/>
            <person name="Heilman E."/>
            <person name="Heiman D."/>
            <person name="Hepburn T."/>
            <person name="Howarth C."/>
            <person name="Jen D."/>
            <person name="Larson L."/>
            <person name="Lewis B."/>
            <person name="Mehta T."/>
            <person name="Park D."/>
            <person name="Pearson M."/>
            <person name="Roberts A."/>
            <person name="Saif S."/>
            <person name="Shea T."/>
            <person name="Shenoy N."/>
            <person name="Sisk P."/>
            <person name="Stolte C."/>
            <person name="Sykes S."/>
            <person name="Thomson T."/>
            <person name="Walk T."/>
            <person name="White J."/>
            <person name="Yandava C."/>
            <person name="Izard J."/>
            <person name="Baranova O.V."/>
            <person name="Blanton J.M."/>
            <person name="Tanner A.C."/>
            <person name="Dewhirst F.E."/>
            <person name="Haas B."/>
            <person name="Nusbaum C."/>
            <person name="Birren B."/>
        </authorList>
    </citation>
    <scope>NUCLEOTIDE SEQUENCE [LARGE SCALE GENOMIC DNA]</scope>
    <source>
        <strain evidence="2">1-1 BBBD Race 1</strain>
    </source>
</reference>
<keyword evidence="4" id="KW-1185">Reference proteome</keyword>
<feature type="signal peptide" evidence="1">
    <location>
        <begin position="1"/>
        <end position="20"/>
    </location>
</feature>
<keyword evidence="1" id="KW-0732">Signal</keyword>
<evidence type="ECO:0000313" key="4">
    <source>
        <dbReference type="Proteomes" id="UP000005240"/>
    </source>
</evidence>
<evidence type="ECO:0000256" key="1">
    <source>
        <dbReference type="SAM" id="SignalP"/>
    </source>
</evidence>
<dbReference type="Proteomes" id="UP000005240">
    <property type="component" value="Unassembled WGS sequence"/>
</dbReference>
<proteinExistence type="predicted"/>
<dbReference type="AlphaFoldDB" id="A0A180H3W2"/>
<gene>
    <name evidence="2" type="ORF">PTTG_25355</name>
</gene>
<dbReference type="EnsemblFungi" id="PTTG_25355-t43_1">
    <property type="protein sequence ID" value="PTTG_25355-t43_1-p1"/>
    <property type="gene ID" value="PTTG_25355"/>
</dbReference>